<dbReference type="KEGG" id="ptrh:RsTaC01_0645"/>
<accession>A0AA48I9V2</accession>
<sequence length="263" mass="30364">MSVLNFVNTEIVEKLKVVIGKNAELIRYNESRSTSDGMICYSADFKYTIVGTEDEILNENKAKKKLKKMAGKKAELIQFEVKAEENQKIYTAVFRIKFTKNNLSTLDKLKELKSITDKNAELIEYYGPKITLSGIVYSANFEYTIVDNEDKILSEDEAKKELKKMAGKEAELMKFKVKTKNSKKIYMAIFRIKLTDIMGKKEILNTIIEKIIEIENVTVLDFQDFYNGNYKLVVADKSGKVYIENFNESVVFNNLDLLSYFFD</sequence>
<protein>
    <submittedName>
        <fullName evidence="1">Uncharacterized protein</fullName>
    </submittedName>
</protein>
<proteinExistence type="predicted"/>
<gene>
    <name evidence="1" type="ORF">RsTaC01_0645</name>
</gene>
<organism evidence="1">
    <name type="scientific">Candidatus Paraimprobicoccus trichonymphae</name>
    <dbReference type="NCBI Taxonomy" id="3033793"/>
    <lineage>
        <taxon>Bacteria</taxon>
        <taxon>Bacillati</taxon>
        <taxon>Bacillota</taxon>
        <taxon>Clostridia</taxon>
        <taxon>Candidatus Paraimprobicoccus</taxon>
    </lineage>
</organism>
<name>A0AA48I9V2_9FIRM</name>
<dbReference type="Proteomes" id="UP001335720">
    <property type="component" value="Chromosome"/>
</dbReference>
<reference evidence="1" key="1">
    <citation type="journal article" date="2023" name="ISME J.">
        <title>Emergence of putative energy parasites within Clostridia revealed by genome analysis of a novel endosymbiotic clade.</title>
        <authorList>
            <person name="Takahashi K."/>
            <person name="Kuwahara H."/>
            <person name="Horikawa Y."/>
            <person name="Izawa K."/>
            <person name="Kato D."/>
            <person name="Inagaki T."/>
            <person name="Yuki M."/>
            <person name="Ohkuma M."/>
            <person name="Hongoh Y."/>
        </authorList>
    </citation>
    <scope>NUCLEOTIDE SEQUENCE</scope>
    <source>
        <strain evidence="1">RsTa-C01</strain>
    </source>
</reference>
<evidence type="ECO:0000313" key="1">
    <source>
        <dbReference type="EMBL" id="BED92768.1"/>
    </source>
</evidence>
<dbReference type="AlphaFoldDB" id="A0AA48I9V2"/>
<dbReference type="EMBL" id="AP027925">
    <property type="protein sequence ID" value="BED92768.1"/>
    <property type="molecule type" value="Genomic_DNA"/>
</dbReference>